<reference evidence="1" key="1">
    <citation type="submission" date="2013-12" db="EMBL/GenBank/DDBJ databases">
        <authorList>
            <person name="Aslett M."/>
        </authorList>
    </citation>
    <scope>NUCLEOTIDE SEQUENCE [LARGE SCALE GENOMIC DNA]</scope>
    <source>
        <strain evidence="1">Lindley</strain>
    </source>
</reference>
<protein>
    <submittedName>
        <fullName evidence="2">SCP domain-containing protein</fullName>
    </submittedName>
</protein>
<sequence>MVQGTNNPTDVKDGMHYCMGANCINDKDKSNVFIWGSMPDTDPNKCAATMKESVEGSSYGEGKWTCKCLFGEKDKDMDNQRFSKANGDVRLSLQTLMAMPPLLLGIVGPIVRANLIRPY</sequence>
<reference evidence="2" key="3">
    <citation type="submission" date="2016-06" db="UniProtKB">
        <authorList>
            <consortium name="WormBaseParasite"/>
        </authorList>
    </citation>
    <scope>IDENTIFICATION</scope>
</reference>
<evidence type="ECO:0000313" key="1">
    <source>
        <dbReference type="Proteomes" id="UP000050741"/>
    </source>
</evidence>
<keyword evidence="1" id="KW-1185">Reference proteome</keyword>
<name>A0A183CKQ0_GLOPA</name>
<dbReference type="WBParaSite" id="GPLIN_001345600">
    <property type="protein sequence ID" value="GPLIN_001345600"/>
    <property type="gene ID" value="GPLIN_001345600"/>
</dbReference>
<dbReference type="AlphaFoldDB" id="A0A183CKQ0"/>
<evidence type="ECO:0000313" key="2">
    <source>
        <dbReference type="WBParaSite" id="GPLIN_001345600"/>
    </source>
</evidence>
<proteinExistence type="predicted"/>
<organism evidence="1 2">
    <name type="scientific">Globodera pallida</name>
    <name type="common">Potato cyst nematode worm</name>
    <name type="synonym">Heterodera pallida</name>
    <dbReference type="NCBI Taxonomy" id="36090"/>
    <lineage>
        <taxon>Eukaryota</taxon>
        <taxon>Metazoa</taxon>
        <taxon>Ecdysozoa</taxon>
        <taxon>Nematoda</taxon>
        <taxon>Chromadorea</taxon>
        <taxon>Rhabditida</taxon>
        <taxon>Tylenchina</taxon>
        <taxon>Tylenchomorpha</taxon>
        <taxon>Tylenchoidea</taxon>
        <taxon>Heteroderidae</taxon>
        <taxon>Heteroderinae</taxon>
        <taxon>Globodera</taxon>
    </lineage>
</organism>
<dbReference type="Proteomes" id="UP000050741">
    <property type="component" value="Unassembled WGS sequence"/>
</dbReference>
<accession>A0A183CKQ0</accession>
<reference evidence="1" key="2">
    <citation type="submission" date="2014-05" db="EMBL/GenBank/DDBJ databases">
        <title>The genome and life-stage specific transcriptomes of Globodera pallida elucidate key aspects of plant parasitism by a cyst nematode.</title>
        <authorList>
            <person name="Cotton J.A."/>
            <person name="Lilley C.J."/>
            <person name="Jones L.M."/>
            <person name="Kikuchi T."/>
            <person name="Reid A.J."/>
            <person name="Thorpe P."/>
            <person name="Tsai I.J."/>
            <person name="Beasley H."/>
            <person name="Blok V."/>
            <person name="Cock P.J.A."/>
            <person name="Van den Akker S.E."/>
            <person name="Holroyd N."/>
            <person name="Hunt M."/>
            <person name="Mantelin S."/>
            <person name="Naghra H."/>
            <person name="Pain A."/>
            <person name="Palomares-Rius J.E."/>
            <person name="Zarowiecki M."/>
            <person name="Berriman M."/>
            <person name="Jones J.T."/>
            <person name="Urwin P.E."/>
        </authorList>
    </citation>
    <scope>NUCLEOTIDE SEQUENCE [LARGE SCALE GENOMIC DNA]</scope>
    <source>
        <strain evidence="1">Lindley</strain>
    </source>
</reference>